<feature type="compositionally biased region" description="Low complexity" evidence="2">
    <location>
        <begin position="20"/>
        <end position="35"/>
    </location>
</feature>
<proteinExistence type="predicted"/>
<dbReference type="Pfam" id="PF00076">
    <property type="entry name" value="RRM_1"/>
    <property type="match status" value="1"/>
</dbReference>
<dbReference type="OrthoDB" id="6159137at2759"/>
<gene>
    <name evidence="4" type="ORF">GOP47_0002653</name>
</gene>
<dbReference type="GO" id="GO:0003723">
    <property type="term" value="F:RNA binding"/>
    <property type="evidence" value="ECO:0007669"/>
    <property type="project" value="UniProtKB-UniRule"/>
</dbReference>
<comment type="caution">
    <text evidence="4">The sequence shown here is derived from an EMBL/GenBank/DDBJ whole genome shotgun (WGS) entry which is preliminary data.</text>
</comment>
<accession>A0A9D4VBC3</accession>
<dbReference type="Gene3D" id="3.30.70.330">
    <property type="match status" value="1"/>
</dbReference>
<evidence type="ECO:0000256" key="1">
    <source>
        <dbReference type="PROSITE-ProRule" id="PRU00176"/>
    </source>
</evidence>
<evidence type="ECO:0000259" key="3">
    <source>
        <dbReference type="PROSITE" id="PS50102"/>
    </source>
</evidence>
<reference evidence="4" key="1">
    <citation type="submission" date="2021-01" db="EMBL/GenBank/DDBJ databases">
        <title>Adiantum capillus-veneris genome.</title>
        <authorList>
            <person name="Fang Y."/>
            <person name="Liao Q."/>
        </authorList>
    </citation>
    <scope>NUCLEOTIDE SEQUENCE</scope>
    <source>
        <strain evidence="4">H3</strain>
        <tissue evidence="4">Leaf</tissue>
    </source>
</reference>
<dbReference type="InterPro" id="IPR000504">
    <property type="entry name" value="RRM_dom"/>
</dbReference>
<feature type="compositionally biased region" description="Basic and acidic residues" evidence="2">
    <location>
        <begin position="148"/>
        <end position="159"/>
    </location>
</feature>
<keyword evidence="5" id="KW-1185">Reference proteome</keyword>
<feature type="domain" description="RRM" evidence="3">
    <location>
        <begin position="46"/>
        <end position="124"/>
    </location>
</feature>
<dbReference type="InterPro" id="IPR012677">
    <property type="entry name" value="Nucleotide-bd_a/b_plait_sf"/>
</dbReference>
<dbReference type="InterPro" id="IPR035979">
    <property type="entry name" value="RBD_domain_sf"/>
</dbReference>
<dbReference type="SMART" id="SM00360">
    <property type="entry name" value="RRM"/>
    <property type="match status" value="1"/>
</dbReference>
<keyword evidence="1" id="KW-0694">RNA-binding</keyword>
<evidence type="ECO:0000313" key="5">
    <source>
        <dbReference type="Proteomes" id="UP000886520"/>
    </source>
</evidence>
<dbReference type="Proteomes" id="UP000886520">
    <property type="component" value="Chromosome 3"/>
</dbReference>
<sequence>MAYSSYRSSRYDSPSPPPRYRSYSRSRSQSPVRSYSNEEDAHNPGNNLYITGLSSRVSEKDLDDHFSSEGKVMECHLVVDPRTKESRGFGFVTMDSMDSAERCIRHLNKSVLEGRVITVEKAKRKRARTPTPGKYLGVRTSRGTSSYDYDRGRGYDGRRSPQYSPYRTLRDYSPDYSPYRGGSGYRDRSPYASGSRYGERSHSPRYSPYRYGRRYRG</sequence>
<name>A0A9D4VBC3_ADICA</name>
<dbReference type="SUPFAM" id="SSF54928">
    <property type="entry name" value="RNA-binding domain, RBD"/>
    <property type="match status" value="1"/>
</dbReference>
<dbReference type="PANTHER" id="PTHR48034">
    <property type="entry name" value="TRANSFORMER-2 SEX-DETERMINING PROTEIN-RELATED"/>
    <property type="match status" value="1"/>
</dbReference>
<protein>
    <recommendedName>
        <fullName evidence="3">RRM domain-containing protein</fullName>
    </recommendedName>
</protein>
<dbReference type="PROSITE" id="PS50102">
    <property type="entry name" value="RRM"/>
    <property type="match status" value="1"/>
</dbReference>
<feature type="region of interest" description="Disordered" evidence="2">
    <location>
        <begin position="1"/>
        <end position="49"/>
    </location>
</feature>
<dbReference type="AlphaFoldDB" id="A0A9D4VBC3"/>
<dbReference type="EMBL" id="JABFUD020000002">
    <property type="protein sequence ID" value="KAI5082910.1"/>
    <property type="molecule type" value="Genomic_DNA"/>
</dbReference>
<evidence type="ECO:0000256" key="2">
    <source>
        <dbReference type="SAM" id="MobiDB-lite"/>
    </source>
</evidence>
<evidence type="ECO:0000313" key="4">
    <source>
        <dbReference type="EMBL" id="KAI5082910.1"/>
    </source>
</evidence>
<feature type="compositionally biased region" description="Low complexity" evidence="2">
    <location>
        <begin position="1"/>
        <end position="13"/>
    </location>
</feature>
<dbReference type="InterPro" id="IPR050441">
    <property type="entry name" value="RBM"/>
</dbReference>
<feature type="region of interest" description="Disordered" evidence="2">
    <location>
        <begin position="123"/>
        <end position="217"/>
    </location>
</feature>
<organism evidence="4 5">
    <name type="scientific">Adiantum capillus-veneris</name>
    <name type="common">Maidenhair fern</name>
    <dbReference type="NCBI Taxonomy" id="13818"/>
    <lineage>
        <taxon>Eukaryota</taxon>
        <taxon>Viridiplantae</taxon>
        <taxon>Streptophyta</taxon>
        <taxon>Embryophyta</taxon>
        <taxon>Tracheophyta</taxon>
        <taxon>Polypodiopsida</taxon>
        <taxon>Polypodiidae</taxon>
        <taxon>Polypodiales</taxon>
        <taxon>Pteridineae</taxon>
        <taxon>Pteridaceae</taxon>
        <taxon>Vittarioideae</taxon>
        <taxon>Adiantum</taxon>
    </lineage>
</organism>